<keyword evidence="8" id="KW-0732">Signal</keyword>
<evidence type="ECO:0000256" key="8">
    <source>
        <dbReference type="SAM" id="SignalP"/>
    </source>
</evidence>
<keyword evidence="6 7" id="KW-0186">Copper</keyword>
<sequence length="109" mass="11783">MKLQVKITLAAIALTVLATGSALAIVRHRVDQSGLRFSVAALRLQRGDSIAFTNSDRSSHNILVRGGAMNFNGGLQRPGQALEVPFTASGRYQVICGIHPRMRLDVEVQ</sequence>
<keyword evidence="4" id="KW-0574">Periplasm</keyword>
<dbReference type="Gene3D" id="2.60.40.420">
    <property type="entry name" value="Cupredoxins - blue copper proteins"/>
    <property type="match status" value="1"/>
</dbReference>
<feature type="binding site" evidence="7">
    <location>
        <position position="96"/>
    </location>
    <ligand>
        <name>Cu cation</name>
        <dbReference type="ChEBI" id="CHEBI:23378"/>
    </ligand>
</feature>
<evidence type="ECO:0000256" key="5">
    <source>
        <dbReference type="ARBA" id="ARBA00022982"/>
    </source>
</evidence>
<name>A0A6I6ML79_9CAUL</name>
<feature type="binding site" evidence="7">
    <location>
        <position position="99"/>
    </location>
    <ligand>
        <name>Cu cation</name>
        <dbReference type="ChEBI" id="CHEBI:23378"/>
    </ligand>
</feature>
<dbReference type="GO" id="GO:0009055">
    <property type="term" value="F:electron transfer activity"/>
    <property type="evidence" value="ECO:0007669"/>
    <property type="project" value="InterPro"/>
</dbReference>
<reference evidence="11" key="1">
    <citation type="submission" date="2019-12" db="EMBL/GenBank/DDBJ databases">
        <title>Complete genome of Terracaulis silvestris 0127_4.</title>
        <authorList>
            <person name="Vieira S."/>
            <person name="Riedel T."/>
            <person name="Sproer C."/>
            <person name="Pascual J."/>
            <person name="Boedeker C."/>
            <person name="Overmann J."/>
        </authorList>
    </citation>
    <scope>NUCLEOTIDE SEQUENCE [LARGE SCALE GENOMIC DNA]</scope>
    <source>
        <strain evidence="11">0127_4</strain>
    </source>
</reference>
<dbReference type="InterPro" id="IPR002386">
    <property type="entry name" value="Amicyanin/Pseudoazurin"/>
</dbReference>
<evidence type="ECO:0000256" key="7">
    <source>
        <dbReference type="PIRSR" id="PIRSR602386-1"/>
    </source>
</evidence>
<proteinExistence type="predicted"/>
<dbReference type="GO" id="GO:0005507">
    <property type="term" value="F:copper ion binding"/>
    <property type="evidence" value="ECO:0007669"/>
    <property type="project" value="InterPro"/>
</dbReference>
<dbReference type="RefSeq" id="WP_158764422.1">
    <property type="nucleotide sequence ID" value="NZ_CP047045.1"/>
</dbReference>
<keyword evidence="5" id="KW-0249">Electron transport</keyword>
<dbReference type="AlphaFoldDB" id="A0A6I6ML79"/>
<evidence type="ECO:0000313" key="10">
    <source>
        <dbReference type="EMBL" id="QGZ93417.1"/>
    </source>
</evidence>
<evidence type="ECO:0000256" key="2">
    <source>
        <dbReference type="ARBA" id="ARBA00022448"/>
    </source>
</evidence>
<feature type="domain" description="Blue (type 1) copper" evidence="9">
    <location>
        <begin position="27"/>
        <end position="108"/>
    </location>
</feature>
<keyword evidence="2" id="KW-0813">Transport</keyword>
<comment type="cofactor">
    <cofactor evidence="7">
        <name>Cu cation</name>
        <dbReference type="ChEBI" id="CHEBI:23378"/>
    </cofactor>
    <text evidence="7">Binds 1 copper ion per subunit.</text>
</comment>
<dbReference type="EMBL" id="CP047045">
    <property type="protein sequence ID" value="QGZ93417.1"/>
    <property type="molecule type" value="Genomic_DNA"/>
</dbReference>
<dbReference type="SUPFAM" id="SSF49503">
    <property type="entry name" value="Cupredoxins"/>
    <property type="match status" value="1"/>
</dbReference>
<evidence type="ECO:0000259" key="9">
    <source>
        <dbReference type="Pfam" id="PF00127"/>
    </source>
</evidence>
<dbReference type="InterPro" id="IPR008972">
    <property type="entry name" value="Cupredoxin"/>
</dbReference>
<keyword evidence="3 7" id="KW-0479">Metal-binding</keyword>
<dbReference type="Proteomes" id="UP000431269">
    <property type="component" value="Chromosome"/>
</dbReference>
<feature type="signal peptide" evidence="8">
    <location>
        <begin position="1"/>
        <end position="24"/>
    </location>
</feature>
<dbReference type="Pfam" id="PF00127">
    <property type="entry name" value="Copper-bind"/>
    <property type="match status" value="1"/>
</dbReference>
<feature type="chain" id="PRO_5026207130" evidence="8">
    <location>
        <begin position="25"/>
        <end position="109"/>
    </location>
</feature>
<evidence type="ECO:0000313" key="11">
    <source>
        <dbReference type="Proteomes" id="UP000431269"/>
    </source>
</evidence>
<gene>
    <name evidence="10" type="primary">mauC</name>
    <name evidence="10" type="ORF">DSM104635_00227</name>
</gene>
<dbReference type="PRINTS" id="PR00155">
    <property type="entry name" value="AMICYANIN"/>
</dbReference>
<feature type="binding site" evidence="7">
    <location>
        <position position="60"/>
    </location>
    <ligand>
        <name>Cu cation</name>
        <dbReference type="ChEBI" id="CHEBI:23378"/>
    </ligand>
</feature>
<evidence type="ECO:0000256" key="3">
    <source>
        <dbReference type="ARBA" id="ARBA00022723"/>
    </source>
</evidence>
<dbReference type="KEGG" id="tsv:DSM104635_00227"/>
<dbReference type="GO" id="GO:0042597">
    <property type="term" value="C:periplasmic space"/>
    <property type="evidence" value="ECO:0007669"/>
    <property type="project" value="UniProtKB-SubCell"/>
</dbReference>
<evidence type="ECO:0000256" key="1">
    <source>
        <dbReference type="ARBA" id="ARBA00004418"/>
    </source>
</evidence>
<comment type="subcellular location">
    <subcellularLocation>
        <location evidence="1">Periplasm</location>
    </subcellularLocation>
</comment>
<accession>A0A6I6ML79</accession>
<keyword evidence="11" id="KW-1185">Reference proteome</keyword>
<evidence type="ECO:0000256" key="6">
    <source>
        <dbReference type="ARBA" id="ARBA00023008"/>
    </source>
</evidence>
<evidence type="ECO:0000256" key="4">
    <source>
        <dbReference type="ARBA" id="ARBA00022764"/>
    </source>
</evidence>
<protein>
    <submittedName>
        <fullName evidence="10">Amicyanin-alpha</fullName>
    </submittedName>
</protein>
<dbReference type="InterPro" id="IPR000923">
    <property type="entry name" value="BlueCu_1"/>
</dbReference>
<organism evidence="10 11">
    <name type="scientific">Terricaulis silvestris</name>
    <dbReference type="NCBI Taxonomy" id="2686094"/>
    <lineage>
        <taxon>Bacteria</taxon>
        <taxon>Pseudomonadati</taxon>
        <taxon>Pseudomonadota</taxon>
        <taxon>Alphaproteobacteria</taxon>
        <taxon>Caulobacterales</taxon>
        <taxon>Caulobacteraceae</taxon>
        <taxon>Terricaulis</taxon>
    </lineage>
</organism>